<feature type="region of interest" description="Disordered" evidence="1">
    <location>
        <begin position="465"/>
        <end position="592"/>
    </location>
</feature>
<evidence type="ECO:0000256" key="1">
    <source>
        <dbReference type="SAM" id="MobiDB-lite"/>
    </source>
</evidence>
<feature type="region of interest" description="Disordered" evidence="1">
    <location>
        <begin position="423"/>
        <end position="450"/>
    </location>
</feature>
<feature type="region of interest" description="Disordered" evidence="1">
    <location>
        <begin position="158"/>
        <end position="200"/>
    </location>
</feature>
<feature type="compositionally biased region" description="Polar residues" evidence="1">
    <location>
        <begin position="30"/>
        <end position="39"/>
    </location>
</feature>
<reference evidence="2" key="1">
    <citation type="journal article" date="2020" name="Stud. Mycol.">
        <title>101 Dothideomycetes genomes: a test case for predicting lifestyles and emergence of pathogens.</title>
        <authorList>
            <person name="Haridas S."/>
            <person name="Albert R."/>
            <person name="Binder M."/>
            <person name="Bloem J."/>
            <person name="Labutti K."/>
            <person name="Salamov A."/>
            <person name="Andreopoulos B."/>
            <person name="Baker S."/>
            <person name="Barry K."/>
            <person name="Bills G."/>
            <person name="Bluhm B."/>
            <person name="Cannon C."/>
            <person name="Castanera R."/>
            <person name="Culley D."/>
            <person name="Daum C."/>
            <person name="Ezra D."/>
            <person name="Gonzalez J."/>
            <person name="Henrissat B."/>
            <person name="Kuo A."/>
            <person name="Liang C."/>
            <person name="Lipzen A."/>
            <person name="Lutzoni F."/>
            <person name="Magnuson J."/>
            <person name="Mondo S."/>
            <person name="Nolan M."/>
            <person name="Ohm R."/>
            <person name="Pangilinan J."/>
            <person name="Park H.-J."/>
            <person name="Ramirez L."/>
            <person name="Alfaro M."/>
            <person name="Sun H."/>
            <person name="Tritt A."/>
            <person name="Yoshinaga Y."/>
            <person name="Zwiers L.-H."/>
            <person name="Turgeon B."/>
            <person name="Goodwin S."/>
            <person name="Spatafora J."/>
            <person name="Crous P."/>
            <person name="Grigoriev I."/>
        </authorList>
    </citation>
    <scope>NUCLEOTIDE SEQUENCE</scope>
    <source>
        <strain evidence="2">CBS 269.34</strain>
    </source>
</reference>
<feature type="compositionally biased region" description="Low complexity" evidence="1">
    <location>
        <begin position="118"/>
        <end position="130"/>
    </location>
</feature>
<feature type="region of interest" description="Disordered" evidence="1">
    <location>
        <begin position="1"/>
        <end position="144"/>
    </location>
</feature>
<feature type="compositionally biased region" description="Basic and acidic residues" evidence="1">
    <location>
        <begin position="631"/>
        <end position="642"/>
    </location>
</feature>
<accession>A0A6A6R3Z4</accession>
<feature type="compositionally biased region" description="Low complexity" evidence="1">
    <location>
        <begin position="82"/>
        <end position="91"/>
    </location>
</feature>
<dbReference type="Proteomes" id="UP000799750">
    <property type="component" value="Unassembled WGS sequence"/>
</dbReference>
<feature type="compositionally biased region" description="Basic and acidic residues" evidence="1">
    <location>
        <begin position="855"/>
        <end position="865"/>
    </location>
</feature>
<gene>
    <name evidence="2" type="ORF">BU16DRAFT_557557</name>
</gene>
<feature type="compositionally biased region" description="Polar residues" evidence="1">
    <location>
        <begin position="488"/>
        <end position="498"/>
    </location>
</feature>
<evidence type="ECO:0000313" key="2">
    <source>
        <dbReference type="EMBL" id="KAF2499226.1"/>
    </source>
</evidence>
<feature type="compositionally biased region" description="Basic residues" evidence="1">
    <location>
        <begin position="784"/>
        <end position="793"/>
    </location>
</feature>
<feature type="region of interest" description="Disordered" evidence="1">
    <location>
        <begin position="371"/>
        <end position="404"/>
    </location>
</feature>
<feature type="region of interest" description="Disordered" evidence="1">
    <location>
        <begin position="774"/>
        <end position="838"/>
    </location>
</feature>
<feature type="region of interest" description="Disordered" evidence="1">
    <location>
        <begin position="243"/>
        <end position="278"/>
    </location>
</feature>
<feature type="region of interest" description="Disordered" evidence="1">
    <location>
        <begin position="855"/>
        <end position="890"/>
    </location>
</feature>
<feature type="region of interest" description="Disordered" evidence="1">
    <location>
        <begin position="606"/>
        <end position="662"/>
    </location>
</feature>
<proteinExistence type="predicted"/>
<name>A0A6A6R3Z4_9PEZI</name>
<keyword evidence="3" id="KW-1185">Reference proteome</keyword>
<organism evidence="2 3">
    <name type="scientific">Lophium mytilinum</name>
    <dbReference type="NCBI Taxonomy" id="390894"/>
    <lineage>
        <taxon>Eukaryota</taxon>
        <taxon>Fungi</taxon>
        <taxon>Dikarya</taxon>
        <taxon>Ascomycota</taxon>
        <taxon>Pezizomycotina</taxon>
        <taxon>Dothideomycetes</taxon>
        <taxon>Pleosporomycetidae</taxon>
        <taxon>Mytilinidiales</taxon>
        <taxon>Mytilinidiaceae</taxon>
        <taxon>Lophium</taxon>
    </lineage>
</organism>
<sequence length="995" mass="109559">MQRQNEQEKSDTARHTPFTTTTPRQHNDQHTSQPTTSPAGLSHGLYNPITLRPSHPSTDRPQHIRPQGGMAPSPFPTPYPLPTSTQTSTQTDLVQYAHPQQPQPTFSTYSIPAATHHSPQISPLSQISPLTHPAHRSPVSPIPISPLTREALARHNAITASQPSPSSQSPRRDYRPHPPSYPPQYPQQQRKPSAPRKPSEPLAIVASTRRPTEALLTPFPGYSPPADEAEAWAWRGARVAAAKAQGREKGFTGEKKRQVRFRGEGEGKGGDGKQQQQRKANFVAELRAIHATGPRGEGERLARVVRAAWKGWGKGRGEVEGPVRGDPIRGSAWRVPELPEVGEGLKVVRYEETMPGRAPKFVERITTGLPPLSMESPVEKGELERRVVEQTRQTDEERASEKAIPLPLHEFNAKALEVYKAHQRRKEEERRAALGGNGTSMPLPEPRKSNESPVAIYLAERPEIYPTRPARPTRPETLEPPFFGLQPLSFSSPRTPAKTSADGCHRDVPIPQQPLGQPRRSSPRPPPPSPIVIPQVPARQALVVPAPERPERSPTDPVRNAAMRNPVPVRPFPQSLRSGRAQETKQEQTSPLALLSRWQQKLVRSPAKAQTHLVEGNKQENGGRAQTLLVPEKDREDEKSGRGNDISKAVLGTPKEKKGKEDMRTKLKAMISSPGPLMSTDRNAVNISAASGGIGGLHAALSLPFRSNSTREAEKPLPPPPTRKESGKKAAKEKKPKTLALETAYQPMILSAKHNRLSTGTTLSDFMHPELGKSVFSRLPKTPKIPRKPVQKRKGSDESFACQGIEDEGELEAPSSPTSIYRSGLPPSVYGQGTLSPEVQTARIDSDMSFFCKGPYDDDGREHYESSTPRPRYGAGPSSPARGFNGRHGGDFARVPSFPGYGQHVAEARAPPARTQVAPGARAEKRSYYSEFEGTDDEAEYTPRPLVLQKSANNTPVQLPPVQEEAMSSPPGVQRPRPRDTQFYEPYRKLLEEYE</sequence>
<dbReference type="EMBL" id="MU004184">
    <property type="protein sequence ID" value="KAF2499226.1"/>
    <property type="molecule type" value="Genomic_DNA"/>
</dbReference>
<feature type="compositionally biased region" description="Polar residues" evidence="1">
    <location>
        <begin position="98"/>
        <end position="110"/>
    </location>
</feature>
<feature type="compositionally biased region" description="Basic and acidic residues" evidence="1">
    <location>
        <begin position="377"/>
        <end position="401"/>
    </location>
</feature>
<feature type="compositionally biased region" description="Basic and acidic residues" evidence="1">
    <location>
        <begin position="423"/>
        <end position="432"/>
    </location>
</feature>
<feature type="compositionally biased region" description="Basic and acidic residues" evidence="1">
    <location>
        <begin position="245"/>
        <end position="271"/>
    </location>
</feature>
<feature type="compositionally biased region" description="Basic and acidic residues" evidence="1">
    <location>
        <begin position="1"/>
        <end position="14"/>
    </location>
</feature>
<feature type="region of interest" description="Disordered" evidence="1">
    <location>
        <begin position="708"/>
        <end position="740"/>
    </location>
</feature>
<evidence type="ECO:0000313" key="3">
    <source>
        <dbReference type="Proteomes" id="UP000799750"/>
    </source>
</evidence>
<dbReference type="OrthoDB" id="3800245at2759"/>
<protein>
    <submittedName>
        <fullName evidence="2">Uncharacterized protein</fullName>
    </submittedName>
</protein>
<dbReference type="AlphaFoldDB" id="A0A6A6R3Z4"/>
<feature type="region of interest" description="Disordered" evidence="1">
    <location>
        <begin position="906"/>
        <end position="983"/>
    </location>
</feature>